<dbReference type="PANTHER" id="PTHR10091:SF49">
    <property type="entry name" value="ALDOSE 1-EPIMERASE"/>
    <property type="match status" value="1"/>
</dbReference>
<evidence type="ECO:0000256" key="2">
    <source>
        <dbReference type="ARBA" id="ARBA00006206"/>
    </source>
</evidence>
<evidence type="ECO:0000256" key="1">
    <source>
        <dbReference type="ARBA" id="ARBA00005028"/>
    </source>
</evidence>
<accession>A0A840FIZ1</accession>
<evidence type="ECO:0000256" key="6">
    <source>
        <dbReference type="PIRSR" id="PIRSR005096-1"/>
    </source>
</evidence>
<evidence type="ECO:0000256" key="4">
    <source>
        <dbReference type="ARBA" id="ARBA00023277"/>
    </source>
</evidence>
<proteinExistence type="inferred from homology"/>
<comment type="similarity">
    <text evidence="2 5">Belongs to the aldose epimerase family.</text>
</comment>
<keyword evidence="9" id="KW-1185">Reference proteome</keyword>
<comment type="caution">
    <text evidence="8">The sequence shown here is derived from an EMBL/GenBank/DDBJ whole genome shotgun (WGS) entry which is preliminary data.</text>
</comment>
<evidence type="ECO:0000313" key="9">
    <source>
        <dbReference type="Proteomes" id="UP000529795"/>
    </source>
</evidence>
<dbReference type="Pfam" id="PF01263">
    <property type="entry name" value="Aldose_epim"/>
    <property type="match status" value="1"/>
</dbReference>
<dbReference type="GO" id="GO:0004034">
    <property type="term" value="F:aldose 1-epimerase activity"/>
    <property type="evidence" value="ECO:0007669"/>
    <property type="project" value="UniProtKB-EC"/>
</dbReference>
<feature type="active site" description="Proton donor" evidence="6">
    <location>
        <position position="178"/>
    </location>
</feature>
<dbReference type="InterPro" id="IPR047215">
    <property type="entry name" value="Galactose_mutarotase-like"/>
</dbReference>
<evidence type="ECO:0000313" key="8">
    <source>
        <dbReference type="EMBL" id="MBB4153928.1"/>
    </source>
</evidence>
<name>A0A840FIZ1_9SPHN</name>
<dbReference type="UniPathway" id="UPA00242"/>
<comment type="pathway">
    <text evidence="1 5">Carbohydrate metabolism; hexose metabolism.</text>
</comment>
<dbReference type="CDD" id="cd09019">
    <property type="entry name" value="galactose_mutarotase_like"/>
    <property type="match status" value="1"/>
</dbReference>
<dbReference type="InterPro" id="IPR008183">
    <property type="entry name" value="Aldose_1/G6P_1-epimerase"/>
</dbReference>
<sequence>MAKGGPRRLPDGRTAHVVELVGDGIAVRLTDLGVTMLAIVAPDRVGALANVLVGPEWPELHPAGGAPGPDARMGATCGRVANRIGGAAYTIDGVHYPLVANEGDNQLHGGPLGFDKRLWTIERADATAAVMTLVGEDGDQGHPGRLSVRATFVVERATLSIRYEATTDRPTHVNLVAHPYFNLSGSGGSALDHRLSIAADDYLPIGAAQLPTGAVVPVAGTPFDYREARAVGSLIGGADEQLRIGDGYNHNFALRGQGLRDVAVLVDPASGRRLTIASDAPGLQFYSGNALGDGYVRRSALCLETQGWPDAANRPGFPSTRLDPGETYRAETRFTLDIVG</sequence>
<dbReference type="SUPFAM" id="SSF74650">
    <property type="entry name" value="Galactose mutarotase-like"/>
    <property type="match status" value="1"/>
</dbReference>
<feature type="active site" description="Proton acceptor" evidence="6">
    <location>
        <position position="304"/>
    </location>
</feature>
<dbReference type="RefSeq" id="WP_183983937.1">
    <property type="nucleotide sequence ID" value="NZ_JACIEV010000004.1"/>
</dbReference>
<organism evidence="8 9">
    <name type="scientific">Sphingomonas jinjuensis</name>
    <dbReference type="NCBI Taxonomy" id="535907"/>
    <lineage>
        <taxon>Bacteria</taxon>
        <taxon>Pseudomonadati</taxon>
        <taxon>Pseudomonadota</taxon>
        <taxon>Alphaproteobacteria</taxon>
        <taxon>Sphingomonadales</taxon>
        <taxon>Sphingomonadaceae</taxon>
        <taxon>Sphingomonas</taxon>
    </lineage>
</organism>
<dbReference type="GO" id="GO:0033499">
    <property type="term" value="P:galactose catabolic process via UDP-galactose, Leloir pathway"/>
    <property type="evidence" value="ECO:0007669"/>
    <property type="project" value="TreeGrafter"/>
</dbReference>
<gene>
    <name evidence="8" type="ORF">GGQ80_001834</name>
</gene>
<dbReference type="InterPro" id="IPR015443">
    <property type="entry name" value="Aldose_1-epimerase"/>
</dbReference>
<dbReference type="PIRSF" id="PIRSF005096">
    <property type="entry name" value="GALM"/>
    <property type="match status" value="1"/>
</dbReference>
<dbReference type="Proteomes" id="UP000529795">
    <property type="component" value="Unassembled WGS sequence"/>
</dbReference>
<comment type="catalytic activity">
    <reaction evidence="5">
        <text>alpha-D-glucose = beta-D-glucose</text>
        <dbReference type="Rhea" id="RHEA:10264"/>
        <dbReference type="ChEBI" id="CHEBI:15903"/>
        <dbReference type="ChEBI" id="CHEBI:17925"/>
        <dbReference type="EC" id="5.1.3.3"/>
    </reaction>
</comment>
<protein>
    <recommendedName>
        <fullName evidence="5">Aldose 1-epimerase</fullName>
        <ecNumber evidence="5">5.1.3.3</ecNumber>
    </recommendedName>
</protein>
<dbReference type="InterPro" id="IPR011013">
    <property type="entry name" value="Gal_mutarotase_sf_dom"/>
</dbReference>
<reference evidence="8 9" key="1">
    <citation type="submission" date="2020-08" db="EMBL/GenBank/DDBJ databases">
        <title>Genomic Encyclopedia of Type Strains, Phase IV (KMG-IV): sequencing the most valuable type-strain genomes for metagenomic binning, comparative biology and taxonomic classification.</title>
        <authorList>
            <person name="Goeker M."/>
        </authorList>
    </citation>
    <scope>NUCLEOTIDE SEQUENCE [LARGE SCALE GENOMIC DNA]</scope>
    <source>
        <strain evidence="8 9">YC6723</strain>
    </source>
</reference>
<dbReference type="AlphaFoldDB" id="A0A840FIZ1"/>
<feature type="binding site" evidence="7">
    <location>
        <begin position="178"/>
        <end position="180"/>
    </location>
    <ligand>
        <name>beta-D-galactose</name>
        <dbReference type="ChEBI" id="CHEBI:27667"/>
    </ligand>
</feature>
<dbReference type="InterPro" id="IPR014718">
    <property type="entry name" value="GH-type_carb-bd"/>
</dbReference>
<dbReference type="EC" id="5.1.3.3" evidence="5"/>
<evidence type="ECO:0000256" key="3">
    <source>
        <dbReference type="ARBA" id="ARBA00023235"/>
    </source>
</evidence>
<evidence type="ECO:0000256" key="7">
    <source>
        <dbReference type="PIRSR" id="PIRSR005096-3"/>
    </source>
</evidence>
<keyword evidence="3 5" id="KW-0413">Isomerase</keyword>
<dbReference type="GO" id="GO:0030246">
    <property type="term" value="F:carbohydrate binding"/>
    <property type="evidence" value="ECO:0007669"/>
    <property type="project" value="InterPro"/>
</dbReference>
<dbReference type="Gene3D" id="2.70.98.10">
    <property type="match status" value="1"/>
</dbReference>
<dbReference type="PANTHER" id="PTHR10091">
    <property type="entry name" value="ALDOSE-1-EPIMERASE"/>
    <property type="match status" value="1"/>
</dbReference>
<dbReference type="GO" id="GO:0006006">
    <property type="term" value="P:glucose metabolic process"/>
    <property type="evidence" value="ECO:0007669"/>
    <property type="project" value="TreeGrafter"/>
</dbReference>
<keyword evidence="4 5" id="KW-0119">Carbohydrate metabolism</keyword>
<evidence type="ECO:0000256" key="5">
    <source>
        <dbReference type="PIRNR" id="PIRNR005096"/>
    </source>
</evidence>
<feature type="binding site" evidence="7">
    <location>
        <begin position="82"/>
        <end position="83"/>
    </location>
    <ligand>
        <name>beta-D-galactose</name>
        <dbReference type="ChEBI" id="CHEBI:27667"/>
    </ligand>
</feature>
<dbReference type="EMBL" id="JACIEV010000004">
    <property type="protein sequence ID" value="MBB4153928.1"/>
    <property type="molecule type" value="Genomic_DNA"/>
</dbReference>